<reference evidence="1" key="1">
    <citation type="submission" date="2022-03" db="EMBL/GenBank/DDBJ databases">
        <authorList>
            <person name="Martin C."/>
        </authorList>
    </citation>
    <scope>NUCLEOTIDE SEQUENCE</scope>
</reference>
<protein>
    <submittedName>
        <fullName evidence="1">Uncharacterized protein</fullName>
    </submittedName>
</protein>
<organism evidence="1 2">
    <name type="scientific">Owenia fusiformis</name>
    <name type="common">Polychaete worm</name>
    <dbReference type="NCBI Taxonomy" id="6347"/>
    <lineage>
        <taxon>Eukaryota</taxon>
        <taxon>Metazoa</taxon>
        <taxon>Spiralia</taxon>
        <taxon>Lophotrochozoa</taxon>
        <taxon>Annelida</taxon>
        <taxon>Polychaeta</taxon>
        <taxon>Sedentaria</taxon>
        <taxon>Canalipalpata</taxon>
        <taxon>Sabellida</taxon>
        <taxon>Oweniida</taxon>
        <taxon>Oweniidae</taxon>
        <taxon>Owenia</taxon>
    </lineage>
</organism>
<dbReference type="EMBL" id="CAIIXF020000002">
    <property type="protein sequence ID" value="CAH1778089.1"/>
    <property type="molecule type" value="Genomic_DNA"/>
</dbReference>
<dbReference type="Proteomes" id="UP000749559">
    <property type="component" value="Unassembled WGS sequence"/>
</dbReference>
<evidence type="ECO:0000313" key="2">
    <source>
        <dbReference type="Proteomes" id="UP000749559"/>
    </source>
</evidence>
<sequence>MILKFIKITAYKFGETPEGFVFPIFRGKSLKMLSASSLARGIGRMLVASKGYKKKATHNKSHNDCDLTTTTLVKITITNKTLTKTTTTTTLSAATGRTTPTADCVNFQPITNEESRSGNLSSFTKYKKISRVPLYIFAK</sequence>
<dbReference type="AlphaFoldDB" id="A0A8J1XMZ0"/>
<accession>A0A8J1XMZ0</accession>
<proteinExistence type="predicted"/>
<keyword evidence="2" id="KW-1185">Reference proteome</keyword>
<comment type="caution">
    <text evidence="1">The sequence shown here is derived from an EMBL/GenBank/DDBJ whole genome shotgun (WGS) entry which is preliminary data.</text>
</comment>
<name>A0A8J1XMZ0_OWEFU</name>
<gene>
    <name evidence="1" type="ORF">OFUS_LOCUS5058</name>
</gene>
<evidence type="ECO:0000313" key="1">
    <source>
        <dbReference type="EMBL" id="CAH1778089.1"/>
    </source>
</evidence>